<keyword evidence="2" id="KW-1185">Reference proteome</keyword>
<accession>A0ABY0IT09</accession>
<dbReference type="Proteomes" id="UP000292136">
    <property type="component" value="Unassembled WGS sequence"/>
</dbReference>
<evidence type="ECO:0000313" key="1">
    <source>
        <dbReference type="EMBL" id="RZT90722.1"/>
    </source>
</evidence>
<reference evidence="1 2" key="1">
    <citation type="submission" date="2019-02" db="EMBL/GenBank/DDBJ databases">
        <title>Genomic Encyclopedia of Type Strains, Phase IV (KMG-IV): sequencing the most valuable type-strain genomes for metagenomic binning, comparative biology and taxonomic classification.</title>
        <authorList>
            <person name="Goeker M."/>
        </authorList>
    </citation>
    <scope>NUCLEOTIDE SEQUENCE [LARGE SCALE GENOMIC DNA]</scope>
    <source>
        <strain evidence="1 2">DSM 21223</strain>
    </source>
</reference>
<proteinExistence type="predicted"/>
<dbReference type="InterPro" id="IPR022064">
    <property type="entry name" value="DUF3619"/>
</dbReference>
<sequence length="123" mass="13598">MNEQHFAYQIRRHLNQETMALSPSITDRLAAARSQALAHQRVAAHAPILAGLGFHLHLDGFRPKHMLAALALVVGLSSGMLWQADEQMNELEDVDSALLADDLPLDAYTDQGFAAWLDQNPDE</sequence>
<organism evidence="1 2">
    <name type="scientific">Azospira oryzae</name>
    <dbReference type="NCBI Taxonomy" id="146939"/>
    <lineage>
        <taxon>Bacteria</taxon>
        <taxon>Pseudomonadati</taxon>
        <taxon>Pseudomonadota</taxon>
        <taxon>Betaproteobacteria</taxon>
        <taxon>Rhodocyclales</taxon>
        <taxon>Rhodocyclaceae</taxon>
        <taxon>Azospira</taxon>
    </lineage>
</organism>
<name>A0ABY0IT09_9RHOO</name>
<dbReference type="RefSeq" id="WP_165397465.1">
    <property type="nucleotide sequence ID" value="NZ_SHKM01000001.1"/>
</dbReference>
<comment type="caution">
    <text evidence="1">The sequence shown here is derived from an EMBL/GenBank/DDBJ whole genome shotgun (WGS) entry which is preliminary data.</text>
</comment>
<evidence type="ECO:0000313" key="2">
    <source>
        <dbReference type="Proteomes" id="UP000292136"/>
    </source>
</evidence>
<gene>
    <name evidence="1" type="ORF">EV678_1543</name>
</gene>
<dbReference type="EMBL" id="SHKM01000001">
    <property type="protein sequence ID" value="RZT90722.1"/>
    <property type="molecule type" value="Genomic_DNA"/>
</dbReference>
<protein>
    <submittedName>
        <fullName evidence="1">Uncharacterized protein DUF3619</fullName>
    </submittedName>
</protein>
<dbReference type="Pfam" id="PF12279">
    <property type="entry name" value="DUF3619"/>
    <property type="match status" value="1"/>
</dbReference>